<accession>A0A154NXI2</accession>
<feature type="region of interest" description="Disordered" evidence="1">
    <location>
        <begin position="14"/>
        <end position="59"/>
    </location>
</feature>
<dbReference type="AlphaFoldDB" id="A0A154NXI2"/>
<evidence type="ECO:0000256" key="1">
    <source>
        <dbReference type="SAM" id="MobiDB-lite"/>
    </source>
</evidence>
<proteinExistence type="predicted"/>
<evidence type="ECO:0000313" key="3">
    <source>
        <dbReference type="Proteomes" id="UP000076502"/>
    </source>
</evidence>
<keyword evidence="3" id="KW-1185">Reference proteome</keyword>
<protein>
    <submittedName>
        <fullName evidence="2">Uncharacterized protein</fullName>
    </submittedName>
</protein>
<reference evidence="2 3" key="1">
    <citation type="submission" date="2015-07" db="EMBL/GenBank/DDBJ databases">
        <title>The genome of Dufourea novaeangliae.</title>
        <authorList>
            <person name="Pan H."/>
            <person name="Kapheim K."/>
        </authorList>
    </citation>
    <scope>NUCLEOTIDE SEQUENCE [LARGE SCALE GENOMIC DNA]</scope>
    <source>
        <strain evidence="2">0120121106</strain>
        <tissue evidence="2">Whole body</tissue>
    </source>
</reference>
<evidence type="ECO:0000313" key="2">
    <source>
        <dbReference type="EMBL" id="KZC04291.1"/>
    </source>
</evidence>
<dbReference type="EMBL" id="KQ434777">
    <property type="protein sequence ID" value="KZC04291.1"/>
    <property type="molecule type" value="Genomic_DNA"/>
</dbReference>
<dbReference type="Proteomes" id="UP000076502">
    <property type="component" value="Unassembled WGS sequence"/>
</dbReference>
<feature type="compositionally biased region" description="Basic and acidic residues" evidence="1">
    <location>
        <begin position="33"/>
        <end position="52"/>
    </location>
</feature>
<name>A0A154NXI2_DUFNO</name>
<organism evidence="2 3">
    <name type="scientific">Dufourea novaeangliae</name>
    <name type="common">Sweat bee</name>
    <dbReference type="NCBI Taxonomy" id="178035"/>
    <lineage>
        <taxon>Eukaryota</taxon>
        <taxon>Metazoa</taxon>
        <taxon>Ecdysozoa</taxon>
        <taxon>Arthropoda</taxon>
        <taxon>Hexapoda</taxon>
        <taxon>Insecta</taxon>
        <taxon>Pterygota</taxon>
        <taxon>Neoptera</taxon>
        <taxon>Endopterygota</taxon>
        <taxon>Hymenoptera</taxon>
        <taxon>Apocrita</taxon>
        <taxon>Aculeata</taxon>
        <taxon>Apoidea</taxon>
        <taxon>Anthophila</taxon>
        <taxon>Halictidae</taxon>
        <taxon>Rophitinae</taxon>
        <taxon>Dufourea</taxon>
    </lineage>
</organism>
<gene>
    <name evidence="2" type="ORF">WN55_02180</name>
</gene>
<sequence length="59" mass="6723">MLRILINPIAQLPFDRESREPTAAIQGSKGRSTTHERKHDTIERHESTDRSPVELISSL</sequence>